<reference evidence="3 4" key="1">
    <citation type="journal article" date="2013" name="Nat. Commun.">
        <title>Genome sequence and functional genomic analysis of the oil-degrading bacterium Oleispira antarctica.</title>
        <authorList>
            <person name="Kube M."/>
            <person name="Chernikova T.N."/>
            <person name="Al-Ramahi Y."/>
            <person name="Beloqui A."/>
            <person name="Lopez-Cortez N."/>
            <person name="Guazzaroni M.E."/>
            <person name="Heipieper H.J."/>
            <person name="Klages S."/>
            <person name="Kotsyurbenko O.R."/>
            <person name="Langer I."/>
            <person name="Nechitaylo T.Y."/>
            <person name="Lunsdorf H."/>
            <person name="Fernandez M."/>
            <person name="Juarez S."/>
            <person name="Ciordia S."/>
            <person name="Singer A."/>
            <person name="Kagan O."/>
            <person name="Egorova O."/>
            <person name="Petit P.A."/>
            <person name="Stogios P."/>
            <person name="Kim Y."/>
            <person name="Tchigvintsev A."/>
            <person name="Flick R."/>
            <person name="Denaro R."/>
            <person name="Genovese M."/>
            <person name="Albar J.P."/>
            <person name="Reva O.N."/>
            <person name="Martinez-Gomariz M."/>
            <person name="Tran H."/>
            <person name="Ferrer M."/>
            <person name="Savchenko A."/>
            <person name="Yakunin A.F."/>
            <person name="Yakimov M.M."/>
            <person name="Golyshina O.V."/>
            <person name="Reinhardt R."/>
            <person name="Golyshin P.N."/>
        </authorList>
    </citation>
    <scope>NUCLEOTIDE SEQUENCE [LARGE SCALE GENOMIC DNA]</scope>
</reference>
<keyword evidence="1" id="KW-0472">Membrane</keyword>
<evidence type="ECO:0000313" key="3">
    <source>
        <dbReference type="EMBL" id="CCK77324.1"/>
    </source>
</evidence>
<feature type="transmembrane region" description="Helical" evidence="1">
    <location>
        <begin position="233"/>
        <end position="255"/>
    </location>
</feature>
<feature type="transmembrane region" description="Helical" evidence="1">
    <location>
        <begin position="285"/>
        <end position="304"/>
    </location>
</feature>
<name>R4YUZ8_OLEAN</name>
<gene>
    <name evidence="3" type="ORF">OLEAN_C31480</name>
</gene>
<feature type="signal peptide" evidence="2">
    <location>
        <begin position="1"/>
        <end position="27"/>
    </location>
</feature>
<feature type="chain" id="PRO_5004374412" description="HupE/UreJ family protein" evidence="2">
    <location>
        <begin position="28"/>
        <end position="373"/>
    </location>
</feature>
<evidence type="ECO:0008006" key="5">
    <source>
        <dbReference type="Google" id="ProtNLM"/>
    </source>
</evidence>
<dbReference type="Proteomes" id="UP000032749">
    <property type="component" value="Chromosome"/>
</dbReference>
<evidence type="ECO:0000313" key="4">
    <source>
        <dbReference type="Proteomes" id="UP000032749"/>
    </source>
</evidence>
<feature type="transmembrane region" description="Helical" evidence="1">
    <location>
        <begin position="316"/>
        <end position="340"/>
    </location>
</feature>
<dbReference type="KEGG" id="oai:OLEAN_C31480"/>
<accession>R4YUZ8</accession>
<dbReference type="AlphaFoldDB" id="R4YUZ8"/>
<dbReference type="Pfam" id="PF13795">
    <property type="entry name" value="HupE_UreJ_2"/>
    <property type="match status" value="1"/>
</dbReference>
<dbReference type="HOGENOM" id="CLU_043645_2_0_6"/>
<sequence>MKYIKATYFYRSLFVLLMLCISYTSYAHQMSTSYLSMTIDDQGQISGSWQVRLFDINQKLPIDLNKDGQLIWSELQLNQLAIVDFLQASLSISRDQNCPILFEGKQQIDQHFNEGYLVSQFSSSCKSSGPLTINYTAFFDIDSDHKAIVNIDSEEHQYSRVISYENPTLLVDLLQSQLLATFNEYTYQGIIHIWLGTDHILFLLALLLTCGLFRKNGTWLAIAKPAQIFRDTAWIVTAFTLAHTITLTATAAGLINLESRWVELGIAISVLMAALNNVWPVVLRLGWITFAFGLLHGMGFAGVLGEVGLPSNQKLLAIFAFNLGVEIGQLAILIIVLPLLLLFSQQHWYRRWGVQCGSLAIGIMAIKWSIERF</sequence>
<dbReference type="InterPro" id="IPR032809">
    <property type="entry name" value="Put_HupE_UreJ"/>
</dbReference>
<evidence type="ECO:0000256" key="2">
    <source>
        <dbReference type="SAM" id="SignalP"/>
    </source>
</evidence>
<protein>
    <recommendedName>
        <fullName evidence="5">HupE/UreJ family protein</fullName>
    </recommendedName>
</protein>
<organism evidence="3 4">
    <name type="scientific">Oleispira antarctica RB-8</name>
    <dbReference type="NCBI Taxonomy" id="698738"/>
    <lineage>
        <taxon>Bacteria</taxon>
        <taxon>Pseudomonadati</taxon>
        <taxon>Pseudomonadota</taxon>
        <taxon>Gammaproteobacteria</taxon>
        <taxon>Oceanospirillales</taxon>
        <taxon>Oceanospirillaceae</taxon>
        <taxon>Oleispira</taxon>
    </lineage>
</organism>
<dbReference type="EMBL" id="FO203512">
    <property type="protein sequence ID" value="CCK77324.1"/>
    <property type="molecule type" value="Genomic_DNA"/>
</dbReference>
<keyword evidence="2" id="KW-0732">Signal</keyword>
<keyword evidence="4" id="KW-1185">Reference proteome</keyword>
<feature type="transmembrane region" description="Helical" evidence="1">
    <location>
        <begin position="191"/>
        <end position="213"/>
    </location>
</feature>
<evidence type="ECO:0000256" key="1">
    <source>
        <dbReference type="SAM" id="Phobius"/>
    </source>
</evidence>
<keyword evidence="1" id="KW-0812">Transmembrane</keyword>
<proteinExistence type="predicted"/>
<dbReference type="STRING" id="698738.OLEAN_C31480"/>
<keyword evidence="1" id="KW-1133">Transmembrane helix</keyword>
<feature type="transmembrane region" description="Helical" evidence="1">
    <location>
        <begin position="261"/>
        <end position="278"/>
    </location>
</feature>